<accession>A0A4Z1GNQ4</accession>
<protein>
    <submittedName>
        <fullName evidence="1">Uncharacterized protein</fullName>
    </submittedName>
</protein>
<keyword evidence="2" id="KW-1185">Reference proteome</keyword>
<dbReference type="AlphaFoldDB" id="A0A4Z1GNQ4"/>
<evidence type="ECO:0000313" key="1">
    <source>
        <dbReference type="EMBL" id="TGO37039.1"/>
    </source>
</evidence>
<gene>
    <name evidence="1" type="ORF">BHYA_0107g00040</name>
</gene>
<evidence type="ECO:0000313" key="2">
    <source>
        <dbReference type="Proteomes" id="UP000297814"/>
    </source>
</evidence>
<sequence length="152" mass="16744">MLNFHVSFGYVRNQSTIVGIDHFPVIKRRRSQIVSPRIPVHKFSKPTSLTLKTIPDSPPPPNLKPPQTTMLTQLSPLHIPCLLTSLTMFLGGLFHGLSRLRAALLTWGMPPSIASSPSAQTVDYGHTMRTSTLGLLTLIVYIQGMCTQSMPP</sequence>
<dbReference type="EMBL" id="PQXK01000107">
    <property type="protein sequence ID" value="TGO37039.1"/>
    <property type="molecule type" value="Genomic_DNA"/>
</dbReference>
<dbReference type="Proteomes" id="UP000297814">
    <property type="component" value="Unassembled WGS sequence"/>
</dbReference>
<proteinExistence type="predicted"/>
<reference evidence="1 2" key="1">
    <citation type="submission" date="2017-12" db="EMBL/GenBank/DDBJ databases">
        <title>Comparative genomics of Botrytis spp.</title>
        <authorList>
            <person name="Valero-Jimenez C.A."/>
            <person name="Tapia P."/>
            <person name="Veloso J."/>
            <person name="Silva-Moreno E."/>
            <person name="Staats M."/>
            <person name="Valdes J.H."/>
            <person name="Van Kan J.A.L."/>
        </authorList>
    </citation>
    <scope>NUCLEOTIDE SEQUENCE [LARGE SCALE GENOMIC DNA]</scope>
    <source>
        <strain evidence="1 2">Bh0001</strain>
    </source>
</reference>
<name>A0A4Z1GNQ4_9HELO</name>
<comment type="caution">
    <text evidence="1">The sequence shown here is derived from an EMBL/GenBank/DDBJ whole genome shotgun (WGS) entry which is preliminary data.</text>
</comment>
<organism evidence="1 2">
    <name type="scientific">Botrytis hyacinthi</name>
    <dbReference type="NCBI Taxonomy" id="278943"/>
    <lineage>
        <taxon>Eukaryota</taxon>
        <taxon>Fungi</taxon>
        <taxon>Dikarya</taxon>
        <taxon>Ascomycota</taxon>
        <taxon>Pezizomycotina</taxon>
        <taxon>Leotiomycetes</taxon>
        <taxon>Helotiales</taxon>
        <taxon>Sclerotiniaceae</taxon>
        <taxon>Botrytis</taxon>
    </lineage>
</organism>